<reference evidence="1" key="1">
    <citation type="submission" date="2019-04" db="EMBL/GenBank/DDBJ databases">
        <title>Friends and foes A comparative genomics study of 23 Aspergillus species from section Flavi.</title>
        <authorList>
            <consortium name="DOE Joint Genome Institute"/>
            <person name="Kjaerbolling I."/>
            <person name="Vesth T."/>
            <person name="Frisvad J.C."/>
            <person name="Nybo J.L."/>
            <person name="Theobald S."/>
            <person name="Kildgaard S."/>
            <person name="Isbrandt T."/>
            <person name="Kuo A."/>
            <person name="Sato A."/>
            <person name="Lyhne E.K."/>
            <person name="Kogle M.E."/>
            <person name="Wiebenga A."/>
            <person name="Kun R.S."/>
            <person name="Lubbers R.J."/>
            <person name="Makela M.R."/>
            <person name="Barry K."/>
            <person name="Chovatia M."/>
            <person name="Clum A."/>
            <person name="Daum C."/>
            <person name="Haridas S."/>
            <person name="He G."/>
            <person name="LaButti K."/>
            <person name="Lipzen A."/>
            <person name="Mondo S."/>
            <person name="Riley R."/>
            <person name="Salamov A."/>
            <person name="Simmons B.A."/>
            <person name="Magnuson J.K."/>
            <person name="Henrissat B."/>
            <person name="Mortensen U.H."/>
            <person name="Larsen T.O."/>
            <person name="Devries R.P."/>
            <person name="Grigoriev I.V."/>
            <person name="Machida M."/>
            <person name="Baker S.E."/>
            <person name="Andersen M.R."/>
        </authorList>
    </citation>
    <scope>NUCLEOTIDE SEQUENCE [LARGE SCALE GENOMIC DNA]</scope>
    <source>
        <strain evidence="1">CBS 121.62</strain>
    </source>
</reference>
<dbReference type="VEuPathDB" id="FungiDB:F9C07_6286"/>
<dbReference type="AlphaFoldDB" id="A0A5N6GX77"/>
<proteinExistence type="predicted"/>
<protein>
    <submittedName>
        <fullName evidence="1">Uncharacterized protein</fullName>
    </submittedName>
</protein>
<sequence length="113" mass="13315">MTLNFKDYSYDGKPHCYICGYTFHMVPYDWRRDPKATSLRKCDDVVLHNAEDVEDLHLFRRKAWWAVHRMSELSMVYQTTPSNKLTPHKSSVIRKSIHVISQASRFAPSCRLP</sequence>
<dbReference type="EMBL" id="ML734607">
    <property type="protein sequence ID" value="KAB8245799.1"/>
    <property type="molecule type" value="Genomic_DNA"/>
</dbReference>
<organism evidence="1">
    <name type="scientific">Aspergillus flavus</name>
    <dbReference type="NCBI Taxonomy" id="5059"/>
    <lineage>
        <taxon>Eukaryota</taxon>
        <taxon>Fungi</taxon>
        <taxon>Dikarya</taxon>
        <taxon>Ascomycota</taxon>
        <taxon>Pezizomycotina</taxon>
        <taxon>Eurotiomycetes</taxon>
        <taxon>Eurotiomycetidae</taxon>
        <taxon>Eurotiales</taxon>
        <taxon>Aspergillaceae</taxon>
        <taxon>Aspergillus</taxon>
        <taxon>Aspergillus subgen. Circumdati</taxon>
    </lineage>
</organism>
<name>A0A5N6GX77_ASPFL</name>
<accession>A0A5N6GX77</accession>
<dbReference type="VEuPathDB" id="FungiDB:AFLA_004716"/>
<gene>
    <name evidence="1" type="ORF">BDV35DRAFT_242203</name>
</gene>
<evidence type="ECO:0000313" key="1">
    <source>
        <dbReference type="EMBL" id="KAB8245799.1"/>
    </source>
</evidence>
<dbReference type="Proteomes" id="UP000325434">
    <property type="component" value="Unassembled WGS sequence"/>
</dbReference>